<proteinExistence type="predicted"/>
<feature type="compositionally biased region" description="Low complexity" evidence="1">
    <location>
        <begin position="196"/>
        <end position="211"/>
    </location>
</feature>
<keyword evidence="2" id="KW-0812">Transmembrane</keyword>
<feature type="compositionally biased region" description="Low complexity" evidence="1">
    <location>
        <begin position="227"/>
        <end position="244"/>
    </location>
</feature>
<evidence type="ECO:0000256" key="3">
    <source>
        <dbReference type="SAM" id="SignalP"/>
    </source>
</evidence>
<keyword evidence="2" id="KW-0472">Membrane</keyword>
<protein>
    <recommendedName>
        <fullName evidence="5">Protein grindelwald</fullName>
    </recommendedName>
</protein>
<feature type="compositionally biased region" description="Polar residues" evidence="1">
    <location>
        <begin position="315"/>
        <end position="324"/>
    </location>
</feature>
<evidence type="ECO:0000256" key="2">
    <source>
        <dbReference type="SAM" id="Phobius"/>
    </source>
</evidence>
<organism evidence="4">
    <name type="scientific">Cacopsylla melanoneura</name>
    <dbReference type="NCBI Taxonomy" id="428564"/>
    <lineage>
        <taxon>Eukaryota</taxon>
        <taxon>Metazoa</taxon>
        <taxon>Ecdysozoa</taxon>
        <taxon>Arthropoda</taxon>
        <taxon>Hexapoda</taxon>
        <taxon>Insecta</taxon>
        <taxon>Pterygota</taxon>
        <taxon>Neoptera</taxon>
        <taxon>Paraneoptera</taxon>
        <taxon>Hemiptera</taxon>
        <taxon>Sternorrhyncha</taxon>
        <taxon>Psylloidea</taxon>
        <taxon>Psyllidae</taxon>
        <taxon>Psyllinae</taxon>
        <taxon>Cacopsylla</taxon>
    </lineage>
</organism>
<sequence length="364" mass="40259">MLSIASMLGLPVMALFVGSSVHGLGLRSAGTATCGEITCQLYEFCSSEVDHQCRKCSVICDSKARNYDENTCDQFCQDYIHDYVREYIKRGDIKVLKDQIDQLKSIVSISLLLGILLSILALLTGVFVWIRYRKYLLPMNSVGNDYNKEKEKYIELLNRNNNTLGVNADPTIAMITPPSTLPQVLNVAPSDDTHHPTTQTPPRQNTQYNTQGNQSDARYNTQQDTPYNKNGNNNSQNGSYTGQNKHPYNIVTAQNGNYTPQNGHYKDLPSHAAYPLNISPDSSATSNEVYFPSTHGRSSTTPHGRSSAHGRRSISPPSTASTQLIGQMPRYPSEDATLEHAAYDNLAMTPTPPRTTAVTVGDRY</sequence>
<feature type="compositionally biased region" description="Polar residues" evidence="1">
    <location>
        <begin position="212"/>
        <end position="226"/>
    </location>
</feature>
<name>A0A8D8LXT2_9HEMI</name>
<feature type="compositionally biased region" description="Polar residues" evidence="1">
    <location>
        <begin position="279"/>
        <end position="288"/>
    </location>
</feature>
<feature type="compositionally biased region" description="Polar residues" evidence="1">
    <location>
        <begin position="251"/>
        <end position="262"/>
    </location>
</feature>
<evidence type="ECO:0000256" key="1">
    <source>
        <dbReference type="SAM" id="MobiDB-lite"/>
    </source>
</evidence>
<reference evidence="4" key="1">
    <citation type="submission" date="2021-05" db="EMBL/GenBank/DDBJ databases">
        <authorList>
            <person name="Alioto T."/>
            <person name="Alioto T."/>
            <person name="Gomez Garrido J."/>
        </authorList>
    </citation>
    <scope>NUCLEOTIDE SEQUENCE</scope>
</reference>
<keyword evidence="3" id="KW-0732">Signal</keyword>
<feature type="signal peptide" evidence="3">
    <location>
        <begin position="1"/>
        <end position="23"/>
    </location>
</feature>
<keyword evidence="2" id="KW-1133">Transmembrane helix</keyword>
<feature type="transmembrane region" description="Helical" evidence="2">
    <location>
        <begin position="106"/>
        <end position="130"/>
    </location>
</feature>
<feature type="chain" id="PRO_5034200077" description="Protein grindelwald" evidence="3">
    <location>
        <begin position="24"/>
        <end position="364"/>
    </location>
</feature>
<evidence type="ECO:0000313" key="4">
    <source>
        <dbReference type="EMBL" id="CAG6614463.1"/>
    </source>
</evidence>
<dbReference type="EMBL" id="HBUF01030451">
    <property type="protein sequence ID" value="CAG6614463.1"/>
    <property type="molecule type" value="Transcribed_RNA"/>
</dbReference>
<dbReference type="AlphaFoldDB" id="A0A8D8LXT2"/>
<feature type="region of interest" description="Disordered" evidence="1">
    <location>
        <begin position="183"/>
        <end position="324"/>
    </location>
</feature>
<evidence type="ECO:0008006" key="5">
    <source>
        <dbReference type="Google" id="ProtNLM"/>
    </source>
</evidence>
<accession>A0A8D8LXT2</accession>
<feature type="compositionally biased region" description="Polar residues" evidence="1">
    <location>
        <begin position="295"/>
        <end position="304"/>
    </location>
</feature>